<dbReference type="Gene3D" id="1.20.1740.10">
    <property type="entry name" value="Amino acid/polyamine transporter I"/>
    <property type="match status" value="1"/>
</dbReference>
<evidence type="ECO:0000256" key="1">
    <source>
        <dbReference type="ARBA" id="ARBA00004141"/>
    </source>
</evidence>
<evidence type="ECO:0000256" key="6">
    <source>
        <dbReference type="SAM" id="Phobius"/>
    </source>
</evidence>
<evidence type="ECO:0000256" key="2">
    <source>
        <dbReference type="ARBA" id="ARBA00022448"/>
    </source>
</evidence>
<dbReference type="AlphaFoldDB" id="A0AAV0BTU5"/>
<feature type="transmembrane region" description="Helical" evidence="6">
    <location>
        <begin position="487"/>
        <end position="505"/>
    </location>
</feature>
<evidence type="ECO:0000313" key="7">
    <source>
        <dbReference type="EMBL" id="CAH7690213.1"/>
    </source>
</evidence>
<comment type="subcellular location">
    <subcellularLocation>
        <location evidence="1">Membrane</location>
        <topology evidence="1">Multi-pass membrane protein</topology>
    </subcellularLocation>
</comment>
<dbReference type="EMBL" id="CALTRL010006234">
    <property type="protein sequence ID" value="CAH7690213.1"/>
    <property type="molecule type" value="Genomic_DNA"/>
</dbReference>
<feature type="transmembrane region" description="Helical" evidence="6">
    <location>
        <begin position="233"/>
        <end position="255"/>
    </location>
</feature>
<reference evidence="7" key="1">
    <citation type="submission" date="2022-06" db="EMBL/GenBank/DDBJ databases">
        <authorList>
            <consortium name="SYNGENTA / RWTH Aachen University"/>
        </authorList>
    </citation>
    <scope>NUCLEOTIDE SEQUENCE</scope>
</reference>
<evidence type="ECO:0000313" key="8">
    <source>
        <dbReference type="Proteomes" id="UP001153365"/>
    </source>
</evidence>
<dbReference type="InterPro" id="IPR002293">
    <property type="entry name" value="AA/rel_permease1"/>
</dbReference>
<dbReference type="Proteomes" id="UP001153365">
    <property type="component" value="Unassembled WGS sequence"/>
</dbReference>
<keyword evidence="8" id="KW-1185">Reference proteome</keyword>
<sequence>MPSASNLKSITLQNFNLKPSLVGADCNRNLYSNNNNISPHQLEQQPSLINIRPGPDKSQAQLAWLGYQQELYRDWNFWSSLSLSTLNIGTVPGAFFGLMTSITWGGSCVQFWGYMLGMFVMLCLSGVIAEIASAFPIAGAMMTWTFKLARSNPRLRDWARFLSWTIGAMLFFAHVVIQVALTSQCTSIVMSTISKLHHHVIIQPGWQTFLMNSAYLVVCGTLLCSTWIRSPRLWLYAGCFAIFLFITIAVSLLTFSNSRVKFPKFLNDFENHTDFDSNVFVFFMGSSLISLAFGAEASIHLSEETCEPSKNVPKALFGSTLLSYILGLFINVCISATLPPLKGVPLSKIRLVDLIFAHCPRPAAILIMICLIILMIFQDIAQLFAASRFTWAMARENVFPGSKIWRKVSGPERMPRMAVVLLVGCCIVTAASIDIKDTIFSHSVITSATYLVVVCYLAPLLIYLTCEKDVLEYDGRNVWRIRWLSRPCAWISVFALTCVLILMAFPTGLPITSDNWSWSPLILISLTIISTFTWVSYGSDRYVGPIRSITFWSTGQELDIPIRKFPTPNPPPILSTIAPSFDKSNQKKNQINNDINNCFLTNSNSNKRNSNNRQMVWPINVTTTTITEICGTESSDESIAEKIEDSKP</sequence>
<feature type="transmembrane region" description="Helical" evidence="6">
    <location>
        <begin position="161"/>
        <end position="181"/>
    </location>
</feature>
<feature type="transmembrane region" description="Helical" evidence="6">
    <location>
        <begin position="363"/>
        <end position="385"/>
    </location>
</feature>
<dbReference type="GO" id="GO:0016020">
    <property type="term" value="C:membrane"/>
    <property type="evidence" value="ECO:0007669"/>
    <property type="project" value="UniProtKB-SubCell"/>
</dbReference>
<feature type="transmembrane region" description="Helical" evidence="6">
    <location>
        <begin position="77"/>
        <end position="99"/>
    </location>
</feature>
<dbReference type="Pfam" id="PF13520">
    <property type="entry name" value="AA_permease_2"/>
    <property type="match status" value="1"/>
</dbReference>
<keyword evidence="4 6" id="KW-1133">Transmembrane helix</keyword>
<feature type="transmembrane region" description="Helical" evidence="6">
    <location>
        <begin position="517"/>
        <end position="537"/>
    </location>
</feature>
<name>A0AAV0BTU5_PHAPC</name>
<evidence type="ECO:0000256" key="4">
    <source>
        <dbReference type="ARBA" id="ARBA00022989"/>
    </source>
</evidence>
<feature type="transmembrane region" description="Helical" evidence="6">
    <location>
        <begin position="275"/>
        <end position="295"/>
    </location>
</feature>
<gene>
    <name evidence="7" type="ORF">PPACK8108_LOCUS25491</name>
</gene>
<feature type="transmembrane region" description="Helical" evidence="6">
    <location>
        <begin position="111"/>
        <end position="140"/>
    </location>
</feature>
<keyword evidence="3 6" id="KW-0812">Transmembrane</keyword>
<protein>
    <submittedName>
        <fullName evidence="7">Amino acid permease-domain-containing protein</fullName>
    </submittedName>
</protein>
<comment type="caution">
    <text evidence="7">The sequence shown here is derived from an EMBL/GenBank/DDBJ whole genome shotgun (WGS) entry which is preliminary data.</text>
</comment>
<dbReference type="GO" id="GO:0022857">
    <property type="term" value="F:transmembrane transporter activity"/>
    <property type="evidence" value="ECO:0007669"/>
    <property type="project" value="InterPro"/>
</dbReference>
<organism evidence="7 8">
    <name type="scientific">Phakopsora pachyrhizi</name>
    <name type="common">Asian soybean rust disease fungus</name>
    <dbReference type="NCBI Taxonomy" id="170000"/>
    <lineage>
        <taxon>Eukaryota</taxon>
        <taxon>Fungi</taxon>
        <taxon>Dikarya</taxon>
        <taxon>Basidiomycota</taxon>
        <taxon>Pucciniomycotina</taxon>
        <taxon>Pucciniomycetes</taxon>
        <taxon>Pucciniales</taxon>
        <taxon>Phakopsoraceae</taxon>
        <taxon>Phakopsora</taxon>
    </lineage>
</organism>
<evidence type="ECO:0000256" key="5">
    <source>
        <dbReference type="ARBA" id="ARBA00023136"/>
    </source>
</evidence>
<keyword evidence="5 6" id="KW-0472">Membrane</keyword>
<dbReference type="PANTHER" id="PTHR45649:SF26">
    <property type="entry name" value="OS04G0435100 PROTEIN"/>
    <property type="match status" value="1"/>
</dbReference>
<feature type="transmembrane region" description="Helical" evidence="6">
    <location>
        <begin position="414"/>
        <end position="433"/>
    </location>
</feature>
<proteinExistence type="predicted"/>
<feature type="transmembrane region" description="Helical" evidence="6">
    <location>
        <begin position="439"/>
        <end position="466"/>
    </location>
</feature>
<feature type="transmembrane region" description="Helical" evidence="6">
    <location>
        <begin position="316"/>
        <end position="338"/>
    </location>
</feature>
<evidence type="ECO:0000256" key="3">
    <source>
        <dbReference type="ARBA" id="ARBA00022692"/>
    </source>
</evidence>
<dbReference type="PANTHER" id="PTHR45649">
    <property type="entry name" value="AMINO-ACID PERMEASE BAT1"/>
    <property type="match status" value="1"/>
</dbReference>
<accession>A0AAV0BTU5</accession>
<keyword evidence="2" id="KW-0813">Transport</keyword>
<feature type="transmembrane region" description="Helical" evidence="6">
    <location>
        <begin position="209"/>
        <end position="228"/>
    </location>
</feature>